<name>A0A5M6IYF7_9PROT</name>
<organism evidence="1 2">
    <name type="scientific">Rhodovastum atsumiense</name>
    <dbReference type="NCBI Taxonomy" id="504468"/>
    <lineage>
        <taxon>Bacteria</taxon>
        <taxon>Pseudomonadati</taxon>
        <taxon>Pseudomonadota</taxon>
        <taxon>Alphaproteobacteria</taxon>
        <taxon>Acetobacterales</taxon>
        <taxon>Acetobacteraceae</taxon>
        <taxon>Rhodovastum</taxon>
    </lineage>
</organism>
<protein>
    <submittedName>
        <fullName evidence="1">Uncharacterized protein</fullName>
    </submittedName>
</protein>
<sequence length="147" mass="16652">MSVRERRMPFDAVGFSSEAKVQNPPAPSSRLRALWQAFQRGVRRASDRGDLVASIAMLEEARTLIEDEDRWIQGRYLKNGRRCAMGALQEAGRHYRRGVRRDAVTELLKVARIRGHHSIESMNDNISHREVVVAFDTAIAGIVARRA</sequence>
<dbReference type="OrthoDB" id="7269861at2"/>
<dbReference type="Proteomes" id="UP000325255">
    <property type="component" value="Unassembled WGS sequence"/>
</dbReference>
<comment type="caution">
    <text evidence="1">The sequence shown here is derived from an EMBL/GenBank/DDBJ whole genome shotgun (WGS) entry which is preliminary data.</text>
</comment>
<dbReference type="AlphaFoldDB" id="A0A5M6IYF7"/>
<dbReference type="EMBL" id="VWPK01000009">
    <property type="protein sequence ID" value="KAA5612857.1"/>
    <property type="molecule type" value="Genomic_DNA"/>
</dbReference>
<dbReference type="Pfam" id="PF19698">
    <property type="entry name" value="DUF6197"/>
    <property type="match status" value="1"/>
</dbReference>
<evidence type="ECO:0000313" key="2">
    <source>
        <dbReference type="Proteomes" id="UP000325255"/>
    </source>
</evidence>
<dbReference type="InterPro" id="IPR045677">
    <property type="entry name" value="DUF6197"/>
</dbReference>
<evidence type="ECO:0000313" key="1">
    <source>
        <dbReference type="EMBL" id="KAA5612857.1"/>
    </source>
</evidence>
<reference evidence="1 2" key="1">
    <citation type="submission" date="2019-09" db="EMBL/GenBank/DDBJ databases">
        <title>Genome sequence of Rhodovastum atsumiense, a diverse member of the Acetobacteraceae family of non-sulfur purple photosynthetic bacteria.</title>
        <authorList>
            <person name="Meyer T."/>
            <person name="Kyndt J."/>
        </authorList>
    </citation>
    <scope>NUCLEOTIDE SEQUENCE [LARGE SCALE GENOMIC DNA]</scope>
    <source>
        <strain evidence="1 2">DSM 21279</strain>
    </source>
</reference>
<dbReference type="RefSeq" id="WP_150040084.1">
    <property type="nucleotide sequence ID" value="NZ_OW485601.1"/>
</dbReference>
<gene>
    <name evidence="1" type="ORF">F1189_07380</name>
</gene>
<keyword evidence="2" id="KW-1185">Reference proteome</keyword>
<accession>A0A5M6IYF7</accession>
<proteinExistence type="predicted"/>